<feature type="compositionally biased region" description="Basic and acidic residues" evidence="1">
    <location>
        <begin position="62"/>
        <end position="80"/>
    </location>
</feature>
<protein>
    <submittedName>
        <fullName evidence="2">Uncharacterized protein</fullName>
    </submittedName>
</protein>
<dbReference type="Proteomes" id="UP001416858">
    <property type="component" value="Unassembled WGS sequence"/>
</dbReference>
<organism evidence="2 3">
    <name type="scientific">Novipirellula caenicola</name>
    <dbReference type="NCBI Taxonomy" id="1536901"/>
    <lineage>
        <taxon>Bacteria</taxon>
        <taxon>Pseudomonadati</taxon>
        <taxon>Planctomycetota</taxon>
        <taxon>Planctomycetia</taxon>
        <taxon>Pirellulales</taxon>
        <taxon>Pirellulaceae</taxon>
        <taxon>Novipirellula</taxon>
    </lineage>
</organism>
<proteinExistence type="predicted"/>
<evidence type="ECO:0000256" key="1">
    <source>
        <dbReference type="SAM" id="MobiDB-lite"/>
    </source>
</evidence>
<name>A0ABP9W1J0_9BACT</name>
<reference evidence="2 3" key="1">
    <citation type="submission" date="2024-02" db="EMBL/GenBank/DDBJ databases">
        <title>Rhodopirellula caenicola NBRC 110016.</title>
        <authorList>
            <person name="Ichikawa N."/>
            <person name="Katano-Makiyama Y."/>
            <person name="Hidaka K."/>
        </authorList>
    </citation>
    <scope>NUCLEOTIDE SEQUENCE [LARGE SCALE GENOMIC DNA]</scope>
    <source>
        <strain evidence="2 3">NBRC 110016</strain>
    </source>
</reference>
<evidence type="ECO:0000313" key="3">
    <source>
        <dbReference type="Proteomes" id="UP001416858"/>
    </source>
</evidence>
<dbReference type="EMBL" id="BAABRO010000051">
    <property type="protein sequence ID" value="GAA5511247.1"/>
    <property type="molecule type" value="Genomic_DNA"/>
</dbReference>
<feature type="region of interest" description="Disordered" evidence="1">
    <location>
        <begin position="59"/>
        <end position="80"/>
    </location>
</feature>
<gene>
    <name evidence="2" type="ORF">Rcae01_06763</name>
</gene>
<comment type="caution">
    <text evidence="2">The sequence shown here is derived from an EMBL/GenBank/DDBJ whole genome shotgun (WGS) entry which is preliminary data.</text>
</comment>
<accession>A0ABP9W1J0</accession>
<sequence>MQQAESATADDAICIAAYSYELKFSNPLKYTAIGTGAFTANITATTAIRRGRLNSSWVAQAEQDHFAHRHERSQNRERGT</sequence>
<keyword evidence="3" id="KW-1185">Reference proteome</keyword>
<evidence type="ECO:0000313" key="2">
    <source>
        <dbReference type="EMBL" id="GAA5511247.1"/>
    </source>
</evidence>